<protein>
    <recommendedName>
        <fullName evidence="3">Maturase K</fullName>
    </recommendedName>
</protein>
<evidence type="ECO:0008006" key="3">
    <source>
        <dbReference type="Google" id="ProtNLM"/>
    </source>
</evidence>
<reference evidence="1 2" key="1">
    <citation type="submission" date="2024-01" db="EMBL/GenBank/DDBJ databases">
        <title>The complete chloroplast genome sequence of Lithospermum erythrorhizon: insights into the phylogenetic relationship among Boraginaceae species and the maternal lineages of purple gromwells.</title>
        <authorList>
            <person name="Okada T."/>
            <person name="Watanabe K."/>
        </authorList>
    </citation>
    <scope>NUCLEOTIDE SEQUENCE [LARGE SCALE GENOMIC DNA]</scope>
</reference>
<comment type="caution">
    <text evidence="1">The sequence shown here is derived from an EMBL/GenBank/DDBJ whole genome shotgun (WGS) entry which is preliminary data.</text>
</comment>
<dbReference type="Proteomes" id="UP001454036">
    <property type="component" value="Unassembled WGS sequence"/>
</dbReference>
<name>A0AAV3QL59_LITER</name>
<evidence type="ECO:0000313" key="2">
    <source>
        <dbReference type="Proteomes" id="UP001454036"/>
    </source>
</evidence>
<gene>
    <name evidence="1" type="ORF">LIER_20058</name>
</gene>
<dbReference type="EMBL" id="BAABME010005035">
    <property type="protein sequence ID" value="GAA0164408.1"/>
    <property type="molecule type" value="Genomic_DNA"/>
</dbReference>
<evidence type="ECO:0000313" key="1">
    <source>
        <dbReference type="EMBL" id="GAA0164408.1"/>
    </source>
</evidence>
<sequence>MTSYGIEDHGHEQNHQPLLLLINLENFSSHIELY</sequence>
<accession>A0AAV3QL59</accession>
<dbReference type="AlphaFoldDB" id="A0AAV3QL59"/>
<organism evidence="1 2">
    <name type="scientific">Lithospermum erythrorhizon</name>
    <name type="common">Purple gromwell</name>
    <name type="synonym">Lithospermum officinale var. erythrorhizon</name>
    <dbReference type="NCBI Taxonomy" id="34254"/>
    <lineage>
        <taxon>Eukaryota</taxon>
        <taxon>Viridiplantae</taxon>
        <taxon>Streptophyta</taxon>
        <taxon>Embryophyta</taxon>
        <taxon>Tracheophyta</taxon>
        <taxon>Spermatophyta</taxon>
        <taxon>Magnoliopsida</taxon>
        <taxon>eudicotyledons</taxon>
        <taxon>Gunneridae</taxon>
        <taxon>Pentapetalae</taxon>
        <taxon>asterids</taxon>
        <taxon>lamiids</taxon>
        <taxon>Boraginales</taxon>
        <taxon>Boraginaceae</taxon>
        <taxon>Boraginoideae</taxon>
        <taxon>Lithospermeae</taxon>
        <taxon>Lithospermum</taxon>
    </lineage>
</organism>
<keyword evidence="2" id="KW-1185">Reference proteome</keyword>
<proteinExistence type="predicted"/>